<reference evidence="1 2" key="1">
    <citation type="submission" date="2007-04" db="EMBL/GenBank/DDBJ databases">
        <authorList>
            <person name="Fulton L."/>
            <person name="Clifton S."/>
            <person name="Fulton B."/>
            <person name="Xu J."/>
            <person name="Minx P."/>
            <person name="Pepin K.H."/>
            <person name="Johnson M."/>
            <person name="Thiruvilangam P."/>
            <person name="Bhonagiri V."/>
            <person name="Nash W.E."/>
            <person name="Mardis E.R."/>
            <person name="Wilson R.K."/>
        </authorList>
    </citation>
    <scope>NUCLEOTIDE SEQUENCE [LARGE SCALE GENOMIC DNA]</scope>
    <source>
        <strain evidence="1 2">ATCC 29799</strain>
    </source>
</reference>
<evidence type="ECO:0000313" key="2">
    <source>
        <dbReference type="Proteomes" id="UP000003639"/>
    </source>
</evidence>
<proteinExistence type="predicted"/>
<reference evidence="1 2" key="2">
    <citation type="submission" date="2007-06" db="EMBL/GenBank/DDBJ databases">
        <title>Draft genome sequence of Pseudoflavonifractor capillosus ATCC 29799.</title>
        <authorList>
            <person name="Sudarsanam P."/>
            <person name="Ley R."/>
            <person name="Guruge J."/>
            <person name="Turnbaugh P.J."/>
            <person name="Mahowald M."/>
            <person name="Liep D."/>
            <person name="Gordon J."/>
        </authorList>
    </citation>
    <scope>NUCLEOTIDE SEQUENCE [LARGE SCALE GENOMIC DNA]</scope>
    <source>
        <strain evidence="1 2">ATCC 29799</strain>
    </source>
</reference>
<keyword evidence="2" id="KW-1185">Reference proteome</keyword>
<dbReference type="Proteomes" id="UP000003639">
    <property type="component" value="Unassembled WGS sequence"/>
</dbReference>
<dbReference type="EMBL" id="AAXG02000001">
    <property type="protein sequence ID" value="EDN02098.1"/>
    <property type="molecule type" value="Genomic_DNA"/>
</dbReference>
<dbReference type="STRING" id="411467.BACCAP_00132"/>
<comment type="caution">
    <text evidence="1">The sequence shown here is derived from an EMBL/GenBank/DDBJ whole genome shotgun (WGS) entry which is preliminary data.</text>
</comment>
<protein>
    <submittedName>
        <fullName evidence="1">Uncharacterized protein</fullName>
    </submittedName>
</protein>
<accession>A6NPL6</accession>
<evidence type="ECO:0000313" key="1">
    <source>
        <dbReference type="EMBL" id="EDN02098.1"/>
    </source>
</evidence>
<organism evidence="1 2">
    <name type="scientific">Pseudoflavonifractor capillosus ATCC 29799</name>
    <dbReference type="NCBI Taxonomy" id="411467"/>
    <lineage>
        <taxon>Bacteria</taxon>
        <taxon>Bacillati</taxon>
        <taxon>Bacillota</taxon>
        <taxon>Clostridia</taxon>
        <taxon>Eubacteriales</taxon>
        <taxon>Oscillospiraceae</taxon>
        <taxon>Pseudoflavonifractor</taxon>
    </lineage>
</organism>
<name>A6NPL6_9FIRM</name>
<gene>
    <name evidence="1" type="ORF">BACCAP_00132</name>
</gene>
<sequence length="49" mass="5618">MGKMAQNMRALSDKKWAVRAVGGVRQRKRRKSAEICENTPCPEKENMIL</sequence>
<dbReference type="AlphaFoldDB" id="A6NPL6"/>